<dbReference type="PANTHER" id="PTHR20937">
    <property type="entry name" value="IP14615P"/>
    <property type="match status" value="1"/>
</dbReference>
<organism evidence="10 11">
    <name type="scientific">Pelobates cultripes</name>
    <name type="common">Western spadefoot toad</name>
    <dbReference type="NCBI Taxonomy" id="61616"/>
    <lineage>
        <taxon>Eukaryota</taxon>
        <taxon>Metazoa</taxon>
        <taxon>Chordata</taxon>
        <taxon>Craniata</taxon>
        <taxon>Vertebrata</taxon>
        <taxon>Euteleostomi</taxon>
        <taxon>Amphibia</taxon>
        <taxon>Batrachia</taxon>
        <taxon>Anura</taxon>
        <taxon>Pelobatoidea</taxon>
        <taxon>Pelobatidae</taxon>
        <taxon>Pelobates</taxon>
    </lineage>
</organism>
<keyword evidence="4" id="KW-0238">DNA-binding</keyword>
<gene>
    <name evidence="10" type="ORF">PECUL_23A007536</name>
</gene>
<feature type="region of interest" description="Disordered" evidence="8">
    <location>
        <begin position="96"/>
        <end position="125"/>
    </location>
</feature>
<sequence>METLHQAMIKIEEDYAVCSDSDPDSAYMSSSWDWKNNGENNSLSPTPSPHSLSPVASFESPYSACSHPSTLEEMAFVDDVLAYRLLPNSSHCQYDMAKGRGHPRRERGFESTVTAQRRRKASEREKMRMRAIADALHNLRSNLPPIYSQGRQPLTKIQTLRCTISYIEELTNILNTTKET</sequence>
<dbReference type="EMBL" id="OW240913">
    <property type="protein sequence ID" value="CAH2246036.1"/>
    <property type="molecule type" value="Genomic_DNA"/>
</dbReference>
<dbReference type="SUPFAM" id="SSF47459">
    <property type="entry name" value="HLH, helix-loop-helix DNA-binding domain"/>
    <property type="match status" value="1"/>
</dbReference>
<dbReference type="InterPro" id="IPR036638">
    <property type="entry name" value="HLH_DNA-bd_sf"/>
</dbReference>
<dbReference type="Pfam" id="PF00010">
    <property type="entry name" value="HLH"/>
    <property type="match status" value="1"/>
</dbReference>
<dbReference type="InterPro" id="IPR040259">
    <property type="entry name" value="Mesogenin/MesP"/>
</dbReference>
<dbReference type="PANTHER" id="PTHR20937:SF4">
    <property type="entry name" value="MESOGENIN-1"/>
    <property type="match status" value="1"/>
</dbReference>
<evidence type="ECO:0000256" key="7">
    <source>
        <dbReference type="ARBA" id="ARBA00039844"/>
    </source>
</evidence>
<evidence type="ECO:0000259" key="9">
    <source>
        <dbReference type="PROSITE" id="PS50888"/>
    </source>
</evidence>
<evidence type="ECO:0000256" key="8">
    <source>
        <dbReference type="SAM" id="MobiDB-lite"/>
    </source>
</evidence>
<dbReference type="Gene3D" id="4.10.280.10">
    <property type="entry name" value="Helix-loop-helix DNA-binding domain"/>
    <property type="match status" value="1"/>
</dbReference>
<keyword evidence="5" id="KW-0804">Transcription</keyword>
<evidence type="ECO:0000256" key="3">
    <source>
        <dbReference type="ARBA" id="ARBA00023015"/>
    </source>
</evidence>
<evidence type="ECO:0000256" key="4">
    <source>
        <dbReference type="ARBA" id="ARBA00023125"/>
    </source>
</evidence>
<dbReference type="GO" id="GO:0030154">
    <property type="term" value="P:cell differentiation"/>
    <property type="evidence" value="ECO:0007669"/>
    <property type="project" value="UniProtKB-KW"/>
</dbReference>
<feature type="domain" description="BHLH" evidence="9">
    <location>
        <begin position="116"/>
        <end position="170"/>
    </location>
</feature>
<accession>A0AAD1RAB2</accession>
<evidence type="ECO:0000256" key="5">
    <source>
        <dbReference type="ARBA" id="ARBA00023163"/>
    </source>
</evidence>
<evidence type="ECO:0000256" key="2">
    <source>
        <dbReference type="ARBA" id="ARBA00022782"/>
    </source>
</evidence>
<evidence type="ECO:0000313" key="11">
    <source>
        <dbReference type="Proteomes" id="UP001295444"/>
    </source>
</evidence>
<dbReference type="InterPro" id="IPR011598">
    <property type="entry name" value="bHLH_dom"/>
</dbReference>
<dbReference type="GO" id="GO:0005634">
    <property type="term" value="C:nucleus"/>
    <property type="evidence" value="ECO:0007669"/>
    <property type="project" value="TreeGrafter"/>
</dbReference>
<dbReference type="Proteomes" id="UP001295444">
    <property type="component" value="Chromosome 02"/>
</dbReference>
<keyword evidence="3" id="KW-0805">Transcription regulation</keyword>
<name>A0AAD1RAB2_PELCU</name>
<keyword evidence="2" id="KW-0221">Differentiation</keyword>
<dbReference type="GO" id="GO:0001707">
    <property type="term" value="P:mesoderm formation"/>
    <property type="evidence" value="ECO:0007669"/>
    <property type="project" value="TreeGrafter"/>
</dbReference>
<dbReference type="GO" id="GO:0000981">
    <property type="term" value="F:DNA-binding transcription factor activity, RNA polymerase II-specific"/>
    <property type="evidence" value="ECO:0007669"/>
    <property type="project" value="TreeGrafter"/>
</dbReference>
<evidence type="ECO:0000313" key="10">
    <source>
        <dbReference type="EMBL" id="CAH2246036.1"/>
    </source>
</evidence>
<protein>
    <recommendedName>
        <fullName evidence="7">Mesogenin-1</fullName>
    </recommendedName>
</protein>
<proteinExistence type="predicted"/>
<dbReference type="PROSITE" id="PS50888">
    <property type="entry name" value="BHLH"/>
    <property type="match status" value="1"/>
</dbReference>
<dbReference type="GO" id="GO:0046983">
    <property type="term" value="F:protein dimerization activity"/>
    <property type="evidence" value="ECO:0007669"/>
    <property type="project" value="InterPro"/>
</dbReference>
<reference evidence="10" key="1">
    <citation type="submission" date="2022-03" db="EMBL/GenBank/DDBJ databases">
        <authorList>
            <person name="Alioto T."/>
            <person name="Alioto T."/>
            <person name="Gomez Garrido J."/>
        </authorList>
    </citation>
    <scope>NUCLEOTIDE SEQUENCE</scope>
</reference>
<dbReference type="GO" id="GO:0000978">
    <property type="term" value="F:RNA polymerase II cis-regulatory region sequence-specific DNA binding"/>
    <property type="evidence" value="ECO:0007669"/>
    <property type="project" value="TreeGrafter"/>
</dbReference>
<evidence type="ECO:0000256" key="6">
    <source>
        <dbReference type="ARBA" id="ARBA00023242"/>
    </source>
</evidence>
<keyword evidence="6" id="KW-0539">Nucleus</keyword>
<keyword evidence="1" id="KW-0217">Developmental protein</keyword>
<evidence type="ECO:0000256" key="1">
    <source>
        <dbReference type="ARBA" id="ARBA00022473"/>
    </source>
</evidence>
<keyword evidence="11" id="KW-1185">Reference proteome</keyword>
<dbReference type="SMART" id="SM00353">
    <property type="entry name" value="HLH"/>
    <property type="match status" value="1"/>
</dbReference>
<dbReference type="AlphaFoldDB" id="A0AAD1RAB2"/>